<evidence type="ECO:0000256" key="14">
    <source>
        <dbReference type="PIRSR" id="PIRSR004930-1"/>
    </source>
</evidence>
<feature type="binding site" evidence="14">
    <location>
        <position position="64"/>
    </location>
    <ligand>
        <name>ATP</name>
        <dbReference type="ChEBI" id="CHEBI:30616"/>
    </ligand>
</feature>
<evidence type="ECO:0000256" key="4">
    <source>
        <dbReference type="ARBA" id="ARBA00015492"/>
    </source>
</evidence>
<dbReference type="Pfam" id="PF01300">
    <property type="entry name" value="Sua5_yciO_yrdC"/>
    <property type="match status" value="1"/>
</dbReference>
<reference evidence="16 17" key="1">
    <citation type="journal article" date="2012" name="J. Bacteriol.">
        <title>Complete Genome Sequence of the Thermophilic, Piezophilic, Heterotrophic Bacterium Marinitoga piezophila KA3.</title>
        <authorList>
            <person name="Lucas S."/>
            <person name="Han J."/>
            <person name="Lapidus A."/>
            <person name="Cheng J.F."/>
            <person name="Goodwin L.A."/>
            <person name="Pitluck S."/>
            <person name="Peters L."/>
            <person name="Mikhailova N."/>
            <person name="Teshima H."/>
            <person name="Detter J.C."/>
            <person name="Han C."/>
            <person name="Tapia R."/>
            <person name="Land M."/>
            <person name="Hauser L."/>
            <person name="Kyrpides N.C."/>
            <person name="Ivanova N."/>
            <person name="Pagani I."/>
            <person name="Vannier P."/>
            <person name="Oger P."/>
            <person name="Bartlett D.H."/>
            <person name="Noll K.M."/>
            <person name="Woyke T."/>
            <person name="Jebbar M."/>
        </authorList>
    </citation>
    <scope>NUCLEOTIDE SEQUENCE [LARGE SCALE GENOMIC DNA]</scope>
    <source>
        <strain evidence="17">DSM 14283 / JCM 11233 / KA3</strain>
    </source>
</reference>
<dbReference type="PIRSF" id="PIRSF004930">
    <property type="entry name" value="Tln_factor_SUA5"/>
    <property type="match status" value="1"/>
</dbReference>
<keyword evidence="7 13" id="KW-0819">tRNA processing</keyword>
<dbReference type="eggNOG" id="COG0009">
    <property type="taxonomic scope" value="Bacteria"/>
</dbReference>
<dbReference type="Gene3D" id="3.40.50.11030">
    <property type="entry name" value="Threonylcarbamoyl-AMP synthase, C-terminal domain"/>
    <property type="match status" value="1"/>
</dbReference>
<dbReference type="NCBIfam" id="TIGR00057">
    <property type="entry name" value="L-threonylcarbamoyladenylate synthase"/>
    <property type="match status" value="1"/>
</dbReference>
<dbReference type="STRING" id="443254.Marpi_1433"/>
<dbReference type="InterPro" id="IPR005145">
    <property type="entry name" value="Sua5_C"/>
</dbReference>
<comment type="subcellular location">
    <subcellularLocation>
        <location evidence="1 13">Cytoplasm</location>
    </subcellularLocation>
</comment>
<evidence type="ECO:0000256" key="2">
    <source>
        <dbReference type="ARBA" id="ARBA00007663"/>
    </source>
</evidence>
<keyword evidence="6 13" id="KW-0808">Transferase</keyword>
<dbReference type="GO" id="GO:0005524">
    <property type="term" value="F:ATP binding"/>
    <property type="evidence" value="ECO:0007669"/>
    <property type="project" value="UniProtKB-UniRule"/>
</dbReference>
<evidence type="ECO:0000256" key="6">
    <source>
        <dbReference type="ARBA" id="ARBA00022679"/>
    </source>
</evidence>
<dbReference type="GO" id="GO:0005737">
    <property type="term" value="C:cytoplasm"/>
    <property type="evidence" value="ECO:0007669"/>
    <property type="project" value="UniProtKB-SubCell"/>
</dbReference>
<evidence type="ECO:0000256" key="5">
    <source>
        <dbReference type="ARBA" id="ARBA00022490"/>
    </source>
</evidence>
<evidence type="ECO:0000256" key="13">
    <source>
        <dbReference type="PIRNR" id="PIRNR004930"/>
    </source>
</evidence>
<dbReference type="GO" id="GO:0008033">
    <property type="term" value="P:tRNA processing"/>
    <property type="evidence" value="ECO:0007669"/>
    <property type="project" value="UniProtKB-KW"/>
</dbReference>
<keyword evidence="17" id="KW-1185">Reference proteome</keyword>
<accession>H2J3T6</accession>
<dbReference type="PANTHER" id="PTHR17490">
    <property type="entry name" value="SUA5"/>
    <property type="match status" value="1"/>
</dbReference>
<evidence type="ECO:0000256" key="7">
    <source>
        <dbReference type="ARBA" id="ARBA00022694"/>
    </source>
</evidence>
<feature type="binding site" evidence="14">
    <location>
        <position position="60"/>
    </location>
    <ligand>
        <name>ATP</name>
        <dbReference type="ChEBI" id="CHEBI:30616"/>
    </ligand>
</feature>
<evidence type="ECO:0000256" key="10">
    <source>
        <dbReference type="ARBA" id="ARBA00022840"/>
    </source>
</evidence>
<dbReference type="PROSITE" id="PS51163">
    <property type="entry name" value="YRDC"/>
    <property type="match status" value="1"/>
</dbReference>
<dbReference type="GO" id="GO:0061710">
    <property type="term" value="F:L-threonylcarbamoyladenylate synthase"/>
    <property type="evidence" value="ECO:0007669"/>
    <property type="project" value="UniProtKB-EC"/>
</dbReference>
<dbReference type="FunFam" id="3.90.870.10:FF:000009">
    <property type="entry name" value="Threonylcarbamoyl-AMP synthase, putative"/>
    <property type="match status" value="1"/>
</dbReference>
<feature type="binding site" evidence="14">
    <location>
        <position position="122"/>
    </location>
    <ligand>
        <name>L-threonine</name>
        <dbReference type="ChEBI" id="CHEBI:57926"/>
    </ligand>
</feature>
<dbReference type="RefSeq" id="WP_014296899.1">
    <property type="nucleotide sequence ID" value="NC_016751.1"/>
</dbReference>
<feature type="domain" description="YrdC-like" evidence="15">
    <location>
        <begin position="15"/>
        <end position="200"/>
    </location>
</feature>
<evidence type="ECO:0000259" key="15">
    <source>
        <dbReference type="PROSITE" id="PS51163"/>
    </source>
</evidence>
<feature type="binding site" evidence="14">
    <location>
        <position position="142"/>
    </location>
    <ligand>
        <name>L-threonine</name>
        <dbReference type="ChEBI" id="CHEBI:57926"/>
    </ligand>
</feature>
<feature type="binding site" evidence="14">
    <location>
        <position position="237"/>
    </location>
    <ligand>
        <name>ATP</name>
        <dbReference type="ChEBI" id="CHEBI:30616"/>
    </ligand>
</feature>
<feature type="binding site" evidence="14">
    <location>
        <position position="69"/>
    </location>
    <ligand>
        <name>L-threonine</name>
        <dbReference type="ChEBI" id="CHEBI:57926"/>
    </ligand>
</feature>
<feature type="binding site" evidence="14">
    <location>
        <position position="152"/>
    </location>
    <ligand>
        <name>ATP</name>
        <dbReference type="ChEBI" id="CHEBI:30616"/>
    </ligand>
</feature>
<name>H2J3T6_MARPK</name>
<dbReference type="GO" id="GO:0000049">
    <property type="term" value="F:tRNA binding"/>
    <property type="evidence" value="ECO:0007669"/>
    <property type="project" value="TreeGrafter"/>
</dbReference>
<dbReference type="Pfam" id="PF03481">
    <property type="entry name" value="Sua5_C"/>
    <property type="match status" value="1"/>
</dbReference>
<dbReference type="EMBL" id="CP003257">
    <property type="protein sequence ID" value="AEX85828.1"/>
    <property type="molecule type" value="Genomic_DNA"/>
</dbReference>
<feature type="binding site" evidence="14">
    <location>
        <position position="196"/>
    </location>
    <ligand>
        <name>ATP</name>
        <dbReference type="ChEBI" id="CHEBI:30616"/>
    </ligand>
</feature>
<dbReference type="InterPro" id="IPR050156">
    <property type="entry name" value="TC-AMP_synthase_SUA5"/>
</dbReference>
<dbReference type="Gene3D" id="3.90.870.10">
    <property type="entry name" value="DHBP synthase"/>
    <property type="match status" value="1"/>
</dbReference>
<evidence type="ECO:0000256" key="8">
    <source>
        <dbReference type="ARBA" id="ARBA00022695"/>
    </source>
</evidence>
<dbReference type="SUPFAM" id="SSF55821">
    <property type="entry name" value="YrdC/RibB"/>
    <property type="match status" value="1"/>
</dbReference>
<comment type="similarity">
    <text evidence="2 13">Belongs to the SUA5 family.</text>
</comment>
<dbReference type="PANTHER" id="PTHR17490:SF16">
    <property type="entry name" value="THREONYLCARBAMOYL-AMP SYNTHASE"/>
    <property type="match status" value="1"/>
</dbReference>
<dbReference type="GO" id="GO:0003725">
    <property type="term" value="F:double-stranded RNA binding"/>
    <property type="evidence" value="ECO:0007669"/>
    <property type="project" value="UniProtKB-UniRule"/>
</dbReference>
<evidence type="ECO:0000256" key="3">
    <source>
        <dbReference type="ARBA" id="ARBA00012584"/>
    </source>
</evidence>
<dbReference type="EC" id="2.7.7.87" evidence="3 13"/>
<keyword evidence="10 13" id="KW-0067">ATP-binding</keyword>
<evidence type="ECO:0000256" key="9">
    <source>
        <dbReference type="ARBA" id="ARBA00022741"/>
    </source>
</evidence>
<feature type="binding site" evidence="14">
    <location>
        <position position="118"/>
    </location>
    <ligand>
        <name>ATP</name>
        <dbReference type="ChEBI" id="CHEBI:30616"/>
    </ligand>
</feature>
<feature type="binding site" evidence="14">
    <location>
        <position position="182"/>
    </location>
    <ligand>
        <name>L-threonine</name>
        <dbReference type="ChEBI" id="CHEBI:57926"/>
    </ligand>
</feature>
<evidence type="ECO:0000256" key="1">
    <source>
        <dbReference type="ARBA" id="ARBA00004496"/>
    </source>
</evidence>
<comment type="function">
    <text evidence="13">Required for the formation of a threonylcarbamoyl group on adenosine at position 37 (t(6)A37) in tRNAs that read codons beginning with adenine.</text>
</comment>
<evidence type="ECO:0000256" key="11">
    <source>
        <dbReference type="ARBA" id="ARBA00029774"/>
    </source>
</evidence>
<evidence type="ECO:0000256" key="12">
    <source>
        <dbReference type="ARBA" id="ARBA00048366"/>
    </source>
</evidence>
<keyword evidence="9 13" id="KW-0547">Nucleotide-binding</keyword>
<dbReference type="InterPro" id="IPR038385">
    <property type="entry name" value="Sua5/YwlC_C"/>
</dbReference>
<feature type="binding site" evidence="14">
    <location>
        <position position="144"/>
    </location>
    <ligand>
        <name>ATP</name>
        <dbReference type="ChEBI" id="CHEBI:30616"/>
    </ligand>
</feature>
<proteinExistence type="inferred from homology"/>
<feature type="binding site" evidence="14">
    <location>
        <position position="37"/>
    </location>
    <ligand>
        <name>L-threonine</name>
        <dbReference type="ChEBI" id="CHEBI:57926"/>
    </ligand>
</feature>
<dbReference type="KEGG" id="mpz:Marpi_1433"/>
<gene>
    <name evidence="16" type="ordered locus">Marpi_1433</name>
</gene>
<dbReference type="OrthoDB" id="9814580at2"/>
<dbReference type="GO" id="GO:0006450">
    <property type="term" value="P:regulation of translational fidelity"/>
    <property type="evidence" value="ECO:0007669"/>
    <property type="project" value="TreeGrafter"/>
</dbReference>
<dbReference type="AlphaFoldDB" id="H2J3T6"/>
<organism evidence="16 17">
    <name type="scientific">Marinitoga piezophila (strain DSM 14283 / JCM 11233 / KA3)</name>
    <dbReference type="NCBI Taxonomy" id="443254"/>
    <lineage>
        <taxon>Bacteria</taxon>
        <taxon>Thermotogati</taxon>
        <taxon>Thermotogota</taxon>
        <taxon>Thermotogae</taxon>
        <taxon>Petrotogales</taxon>
        <taxon>Petrotogaceae</taxon>
        <taxon>Marinitoga</taxon>
    </lineage>
</organism>
<sequence length="341" mass="38153">MQTKILEIDPLNFQLEKIKEAAEYIKAGKLVVFPTETVYGLGANALDETAVKNIFIAKGRPSDNPLIAHFSDIKDILDFVEIDKNLFEKIKILTPGPITFVLKKKKNIPDIVTAGRNTVAVRIPAHPIARALIKESNTPIAAPSANLSGKPSPTDPQHVIEDLNGRVDIIINGGKVDFGLESTVIDLTEKIPTLLRPGPITPEKLREIFGKIEIPEFIYGKAKVDVARAPGMKYRHYAPDKKTILIEYSENRIEKIHQLAKNYKNPLIIAFKEDEKYFSEIDTLISGSIENYFEIATNLFAFLREADKTNNDVIIIEGVEDKGLGISIMNRLRKAATEIWR</sequence>
<dbReference type="InterPro" id="IPR010923">
    <property type="entry name" value="T(6)A37_SUA5"/>
</dbReference>
<dbReference type="Proteomes" id="UP000007161">
    <property type="component" value="Chromosome"/>
</dbReference>
<dbReference type="HOGENOM" id="CLU_031397_0_1_0"/>
<keyword evidence="8 13" id="KW-0548">Nucleotidyltransferase</keyword>
<reference evidence="17" key="2">
    <citation type="submission" date="2012-01" db="EMBL/GenBank/DDBJ databases">
        <title>Complete sequence of chromosome of Marinitoga piezophila KA3.</title>
        <authorList>
            <person name="Lucas S."/>
            <person name="Han J."/>
            <person name="Lapidus A."/>
            <person name="Cheng J.-F."/>
            <person name="Goodwin L."/>
            <person name="Pitluck S."/>
            <person name="Peters L."/>
            <person name="Mikhailova N."/>
            <person name="Teshima H."/>
            <person name="Detter J.C."/>
            <person name="Han C."/>
            <person name="Tapia R."/>
            <person name="Land M."/>
            <person name="Hauser L."/>
            <person name="Kyrpides N."/>
            <person name="Ivanova N."/>
            <person name="Pagani I."/>
            <person name="Jebbar M."/>
            <person name="Vannier P."/>
            <person name="Oger P."/>
            <person name="Cario A."/>
            <person name="Bartlett D."/>
            <person name="Noll K.M."/>
            <person name="Woyke T."/>
        </authorList>
    </citation>
    <scope>NUCLEOTIDE SEQUENCE [LARGE SCALE GENOMIC DNA]</scope>
    <source>
        <strain evidence="17">DSM 14283 / JCM 11233 / KA3</strain>
    </source>
</reference>
<evidence type="ECO:0000313" key="17">
    <source>
        <dbReference type="Proteomes" id="UP000007161"/>
    </source>
</evidence>
<evidence type="ECO:0000313" key="16">
    <source>
        <dbReference type="EMBL" id="AEX85828.1"/>
    </source>
</evidence>
<dbReference type="InterPro" id="IPR017945">
    <property type="entry name" value="DHBP_synth_RibB-like_a/b_dom"/>
</dbReference>
<keyword evidence="5 13" id="KW-0963">Cytoplasm</keyword>
<dbReference type="InterPro" id="IPR006070">
    <property type="entry name" value="Sua5-like_dom"/>
</dbReference>
<comment type="catalytic activity">
    <reaction evidence="12 13">
        <text>L-threonine + hydrogencarbonate + ATP = L-threonylcarbamoyladenylate + diphosphate + H2O</text>
        <dbReference type="Rhea" id="RHEA:36407"/>
        <dbReference type="ChEBI" id="CHEBI:15377"/>
        <dbReference type="ChEBI" id="CHEBI:17544"/>
        <dbReference type="ChEBI" id="CHEBI:30616"/>
        <dbReference type="ChEBI" id="CHEBI:33019"/>
        <dbReference type="ChEBI" id="CHEBI:57926"/>
        <dbReference type="ChEBI" id="CHEBI:73682"/>
        <dbReference type="EC" id="2.7.7.87"/>
    </reaction>
</comment>
<protein>
    <recommendedName>
        <fullName evidence="4 13">Threonylcarbamoyl-AMP synthase</fullName>
        <shortName evidence="13">TC-AMP synthase</shortName>
        <ecNumber evidence="3 13">2.7.7.87</ecNumber>
    </recommendedName>
    <alternativeName>
        <fullName evidence="11 13">L-threonylcarbamoyladenylate synthase</fullName>
    </alternativeName>
</protein>